<evidence type="ECO:0000256" key="2">
    <source>
        <dbReference type="ARBA" id="ARBA00006386"/>
    </source>
</evidence>
<feature type="transmembrane region" description="Helical" evidence="7">
    <location>
        <begin position="51"/>
        <end position="73"/>
    </location>
</feature>
<keyword evidence="4 7" id="KW-0812">Transmembrane</keyword>
<evidence type="ECO:0000256" key="1">
    <source>
        <dbReference type="ARBA" id="ARBA00004651"/>
    </source>
</evidence>
<dbReference type="PANTHER" id="PTHR34184:SF4">
    <property type="entry name" value="UPF0718 PROTEIN YCGR"/>
    <property type="match status" value="1"/>
</dbReference>
<evidence type="ECO:0000256" key="3">
    <source>
        <dbReference type="ARBA" id="ARBA00022475"/>
    </source>
</evidence>
<sequence>MILNFLSTLQHYIIEIAPSVVIGFFLSGVIHEFVPQTLINLYLTQKGIKPILYTTLIGVLLPLCCFGSLPVAIGFRKRGVPLGPILAFLVATPATSVTAILVTWRLMG</sequence>
<evidence type="ECO:0000256" key="4">
    <source>
        <dbReference type="ARBA" id="ARBA00022692"/>
    </source>
</evidence>
<dbReference type="Pfam" id="PF03773">
    <property type="entry name" value="ArsP_1"/>
    <property type="match status" value="1"/>
</dbReference>
<feature type="non-terminal residue" evidence="8">
    <location>
        <position position="108"/>
    </location>
</feature>
<evidence type="ECO:0000256" key="6">
    <source>
        <dbReference type="ARBA" id="ARBA00023136"/>
    </source>
</evidence>
<organism evidence="8 9">
    <name type="scientific">bacterium (Candidatus Ratteibacteria) CG_4_9_14_3_um_filter_41_21</name>
    <dbReference type="NCBI Taxonomy" id="2014289"/>
    <lineage>
        <taxon>Bacteria</taxon>
        <taxon>Candidatus Ratteibacteria</taxon>
    </lineage>
</organism>
<comment type="caution">
    <text evidence="8">The sequence shown here is derived from an EMBL/GenBank/DDBJ whole genome shotgun (WGS) entry which is preliminary data.</text>
</comment>
<accession>A0A2M7YHI7</accession>
<evidence type="ECO:0000313" key="9">
    <source>
        <dbReference type="Proteomes" id="UP000229213"/>
    </source>
</evidence>
<comment type="subcellular location">
    <subcellularLocation>
        <location evidence="1">Cell membrane</location>
        <topology evidence="1">Multi-pass membrane protein</topology>
    </subcellularLocation>
</comment>
<evidence type="ECO:0000313" key="8">
    <source>
        <dbReference type="EMBL" id="PJA62433.1"/>
    </source>
</evidence>
<dbReference type="EMBL" id="PFWI01000035">
    <property type="protein sequence ID" value="PJA62433.1"/>
    <property type="molecule type" value="Genomic_DNA"/>
</dbReference>
<name>A0A2M7YHI7_9BACT</name>
<dbReference type="InterPro" id="IPR052923">
    <property type="entry name" value="UPF0718"/>
</dbReference>
<dbReference type="Proteomes" id="UP000229213">
    <property type="component" value="Unassembled WGS sequence"/>
</dbReference>
<feature type="transmembrane region" description="Helical" evidence="7">
    <location>
        <begin position="85"/>
        <end position="107"/>
    </location>
</feature>
<protein>
    <recommendedName>
        <fullName evidence="10">Permease</fullName>
    </recommendedName>
</protein>
<dbReference type="PANTHER" id="PTHR34184">
    <property type="entry name" value="UPF0718 PROTEIN YCGR"/>
    <property type="match status" value="1"/>
</dbReference>
<dbReference type="AlphaFoldDB" id="A0A2M7YHI7"/>
<reference evidence="9" key="1">
    <citation type="submission" date="2017-09" db="EMBL/GenBank/DDBJ databases">
        <title>Depth-based differentiation of microbial function through sediment-hosted aquifers and enrichment of novel symbionts in the deep terrestrial subsurface.</title>
        <authorList>
            <person name="Probst A.J."/>
            <person name="Ladd B."/>
            <person name="Jarett J.K."/>
            <person name="Geller-Mcgrath D.E."/>
            <person name="Sieber C.M.K."/>
            <person name="Emerson J.B."/>
            <person name="Anantharaman K."/>
            <person name="Thomas B.C."/>
            <person name="Malmstrom R."/>
            <person name="Stieglmeier M."/>
            <person name="Klingl A."/>
            <person name="Woyke T."/>
            <person name="Ryan C.M."/>
            <person name="Banfield J.F."/>
        </authorList>
    </citation>
    <scope>NUCLEOTIDE SEQUENCE [LARGE SCALE GENOMIC DNA]</scope>
</reference>
<keyword evidence="5 7" id="KW-1133">Transmembrane helix</keyword>
<gene>
    <name evidence="8" type="ORF">CO162_01140</name>
</gene>
<evidence type="ECO:0000256" key="5">
    <source>
        <dbReference type="ARBA" id="ARBA00022989"/>
    </source>
</evidence>
<proteinExistence type="inferred from homology"/>
<evidence type="ECO:0000256" key="7">
    <source>
        <dbReference type="SAM" id="Phobius"/>
    </source>
</evidence>
<feature type="transmembrane region" description="Helical" evidence="7">
    <location>
        <begin position="12"/>
        <end position="31"/>
    </location>
</feature>
<keyword evidence="6 7" id="KW-0472">Membrane</keyword>
<dbReference type="GO" id="GO:0005886">
    <property type="term" value="C:plasma membrane"/>
    <property type="evidence" value="ECO:0007669"/>
    <property type="project" value="UniProtKB-SubCell"/>
</dbReference>
<dbReference type="InterPro" id="IPR005524">
    <property type="entry name" value="DUF318"/>
</dbReference>
<evidence type="ECO:0008006" key="10">
    <source>
        <dbReference type="Google" id="ProtNLM"/>
    </source>
</evidence>
<keyword evidence="3" id="KW-1003">Cell membrane</keyword>
<comment type="similarity">
    <text evidence="2">Belongs to the UPF0718 family.</text>
</comment>